<organism evidence="2">
    <name type="scientific">Oikopleura dioica</name>
    <name type="common">Tunicate</name>
    <dbReference type="NCBI Taxonomy" id="34765"/>
    <lineage>
        <taxon>Eukaryota</taxon>
        <taxon>Metazoa</taxon>
        <taxon>Chordata</taxon>
        <taxon>Tunicata</taxon>
        <taxon>Appendicularia</taxon>
        <taxon>Copelata</taxon>
        <taxon>Oikopleuridae</taxon>
        <taxon>Oikopleura</taxon>
    </lineage>
</organism>
<dbReference type="EMBL" id="FN654320">
    <property type="protein sequence ID" value="CBY31861.1"/>
    <property type="molecule type" value="Genomic_DNA"/>
</dbReference>
<gene>
    <name evidence="2" type="ORF">GSOID_T00029078001</name>
</gene>
<reference evidence="2" key="1">
    <citation type="journal article" date="2010" name="Science">
        <title>Plasticity of animal genome architecture unmasked by rapid evolution of a pelagic tunicate.</title>
        <authorList>
            <person name="Denoeud F."/>
            <person name="Henriet S."/>
            <person name="Mungpakdee S."/>
            <person name="Aury J.M."/>
            <person name="Da Silva C."/>
            <person name="Brinkmann H."/>
            <person name="Mikhaleva J."/>
            <person name="Olsen L.C."/>
            <person name="Jubin C."/>
            <person name="Canestro C."/>
            <person name="Bouquet J.M."/>
            <person name="Danks G."/>
            <person name="Poulain J."/>
            <person name="Campsteijn C."/>
            <person name="Adamski M."/>
            <person name="Cross I."/>
            <person name="Yadetie F."/>
            <person name="Muffato M."/>
            <person name="Louis A."/>
            <person name="Butcher S."/>
            <person name="Tsagkogeorga G."/>
            <person name="Konrad A."/>
            <person name="Singh S."/>
            <person name="Jensen M.F."/>
            <person name="Cong E.H."/>
            <person name="Eikeseth-Otteraa H."/>
            <person name="Noel B."/>
            <person name="Anthouard V."/>
            <person name="Porcel B.M."/>
            <person name="Kachouri-Lafond R."/>
            <person name="Nishino A."/>
            <person name="Ugolini M."/>
            <person name="Chourrout P."/>
            <person name="Nishida H."/>
            <person name="Aasland R."/>
            <person name="Huzurbazar S."/>
            <person name="Westhof E."/>
            <person name="Delsuc F."/>
            <person name="Lehrach H."/>
            <person name="Reinhardt R."/>
            <person name="Weissenbach J."/>
            <person name="Roy S.W."/>
            <person name="Artiguenave F."/>
            <person name="Postlethwait J.H."/>
            <person name="Manak J.R."/>
            <person name="Thompson E.M."/>
            <person name="Jaillon O."/>
            <person name="Du Pasquier L."/>
            <person name="Boudinot P."/>
            <person name="Liberles D.A."/>
            <person name="Volff J.N."/>
            <person name="Philippe H."/>
            <person name="Lenhard B."/>
            <person name="Roest Crollius H."/>
            <person name="Wincker P."/>
            <person name="Chourrout D."/>
        </authorList>
    </citation>
    <scope>NUCLEOTIDE SEQUENCE [LARGE SCALE GENOMIC DNA]</scope>
</reference>
<protein>
    <submittedName>
        <fullName evidence="2">Uncharacterized protein</fullName>
    </submittedName>
</protein>
<feature type="region of interest" description="Disordered" evidence="1">
    <location>
        <begin position="1"/>
        <end position="112"/>
    </location>
</feature>
<name>E4Y8B1_OIKDI</name>
<accession>E4Y8B1</accession>
<evidence type="ECO:0000256" key="1">
    <source>
        <dbReference type="SAM" id="MobiDB-lite"/>
    </source>
</evidence>
<dbReference type="Proteomes" id="UP000011014">
    <property type="component" value="Unassembled WGS sequence"/>
</dbReference>
<feature type="compositionally biased region" description="Polar residues" evidence="1">
    <location>
        <begin position="1"/>
        <end position="13"/>
    </location>
</feature>
<sequence>MVVSGRSLTNNLPAKSFNAIPHKYESSSRDRDSRRRDDRDRDDRKRRSDRDRLDRGTSSRDQDRNKKRRGDDEFDDPMDPAAYSDAPKGNWSRGIPRPGESVSTAGVPQVEL</sequence>
<feature type="compositionally biased region" description="Basic and acidic residues" evidence="1">
    <location>
        <begin position="22"/>
        <end position="64"/>
    </location>
</feature>
<evidence type="ECO:0000313" key="2">
    <source>
        <dbReference type="EMBL" id="CBY31861.1"/>
    </source>
</evidence>
<proteinExistence type="predicted"/>
<dbReference type="AlphaFoldDB" id="E4Y8B1"/>